<evidence type="ECO:0000313" key="2">
    <source>
        <dbReference type="Proteomes" id="UP000469452"/>
    </source>
</evidence>
<evidence type="ECO:0000313" key="1">
    <source>
        <dbReference type="EMBL" id="KAF0704586.1"/>
    </source>
</evidence>
<comment type="caution">
    <text evidence="1">The sequence shown here is derived from an EMBL/GenBank/DDBJ whole genome shotgun (WGS) entry which is preliminary data.</text>
</comment>
<accession>A0A6A4YY66</accession>
<dbReference type="AlphaFoldDB" id="A0A6A4YY66"/>
<name>A0A6A4YY66_APHAT</name>
<proteinExistence type="predicted"/>
<dbReference type="Proteomes" id="UP000469452">
    <property type="component" value="Unassembled WGS sequence"/>
</dbReference>
<protein>
    <submittedName>
        <fullName evidence="1">Uncharacterized protein</fullName>
    </submittedName>
</protein>
<dbReference type="EMBL" id="VJMI01020380">
    <property type="protein sequence ID" value="KAF0704586.1"/>
    <property type="molecule type" value="Genomic_DNA"/>
</dbReference>
<sequence>MPDNPGKSTLAHVKALHPPLVRPDNSQWHYVQAIEVKCVAKEFTLPASMPFFSAEAAAFYETNPNAWDTIGLHIIFLAISNDVP</sequence>
<organism evidence="1 2">
    <name type="scientific">Aphanomyces astaci</name>
    <name type="common">Crayfish plague agent</name>
    <dbReference type="NCBI Taxonomy" id="112090"/>
    <lineage>
        <taxon>Eukaryota</taxon>
        <taxon>Sar</taxon>
        <taxon>Stramenopiles</taxon>
        <taxon>Oomycota</taxon>
        <taxon>Saprolegniomycetes</taxon>
        <taxon>Saprolegniales</taxon>
        <taxon>Verrucalvaceae</taxon>
        <taxon>Aphanomyces</taxon>
    </lineage>
</organism>
<gene>
    <name evidence="1" type="ORF">AaE_014862</name>
</gene>
<reference evidence="1 2" key="1">
    <citation type="submission" date="2019-06" db="EMBL/GenBank/DDBJ databases">
        <title>Genomics analysis of Aphanomyces spp. identifies a new class of oomycete effector associated with host adaptation.</title>
        <authorList>
            <person name="Gaulin E."/>
        </authorList>
    </citation>
    <scope>NUCLEOTIDE SEQUENCE [LARGE SCALE GENOMIC DNA]</scope>
    <source>
        <strain evidence="1 2">E</strain>
    </source>
</reference>